<dbReference type="EMBL" id="CP081295">
    <property type="protein sequence ID" value="QZD88729.1"/>
    <property type="molecule type" value="Genomic_DNA"/>
</dbReference>
<evidence type="ECO:0000256" key="1">
    <source>
        <dbReference type="ARBA" id="ARBA00007613"/>
    </source>
</evidence>
<keyword evidence="2" id="KW-0812">Transmembrane</keyword>
<keyword evidence="2" id="KW-0564">Palmitate</keyword>
<organism evidence="3 4">
    <name type="scientific">Qipengyuania aurantiaca</name>
    <dbReference type="NCBI Taxonomy" id="2867233"/>
    <lineage>
        <taxon>Bacteria</taxon>
        <taxon>Pseudomonadati</taxon>
        <taxon>Pseudomonadota</taxon>
        <taxon>Alphaproteobacteria</taxon>
        <taxon>Sphingomonadales</taxon>
        <taxon>Erythrobacteraceae</taxon>
        <taxon>Qipengyuania</taxon>
    </lineage>
</organism>
<sequence>MKSRTLAVLVSSALALSACAPTLQEAPLGAAVAPPAEWRTSLEGTVPAEADWWDAFGDRQLSRLVEQARLNNSDVQIAAARVEEARATERASRGFLLPSLGAGVEGGVRREVSPFGQAQTTLAAQPAFRASYELDLFGKNSARVDAAEAGVAVSAATAEAARLSVSAATASGYITLLALDARLTILEETLAARQEAVKFARDRAEVGYTSQLPLRQAEAEFQATAQLVPQLKAQIARQENALSVLTGELPGAIERGGTLAGLRQPPAPAALPSELLRRRPDVAAAEYRIVAADAKMRMARAEFMPSIDLGAATGVVLSDLLADPVSVWSLGGSILAPIFQGGKVQAQLDGATAQRDQAAWAYRSAVLNAFREVEDRMAVLANLNQQEAALESQRAAVTDALRHARNRYRAGYTPYIEQLDAQRALLGVELSLVQVRAEELTALVGLYQAMGGTPE</sequence>
<dbReference type="PANTHER" id="PTHR30203">
    <property type="entry name" value="OUTER MEMBRANE CATION EFFLUX PROTEIN"/>
    <property type="match status" value="1"/>
</dbReference>
<dbReference type="PROSITE" id="PS51257">
    <property type="entry name" value="PROKAR_LIPOPROTEIN"/>
    <property type="match status" value="1"/>
</dbReference>
<dbReference type="RefSeq" id="WP_221424244.1">
    <property type="nucleotide sequence ID" value="NZ_CP081295.1"/>
</dbReference>
<proteinExistence type="inferred from homology"/>
<comment type="similarity">
    <text evidence="1 2">Belongs to the outer membrane factor (OMF) (TC 1.B.17) family.</text>
</comment>
<keyword evidence="2" id="KW-0732">Signal</keyword>
<reference evidence="3 4" key="1">
    <citation type="submission" date="2021-08" db="EMBL/GenBank/DDBJ databases">
        <title>Comparative Genomics Analysis of the Genus Qipengyuania Reveals Extensive Genetic Diversity and Metabolic Versatility, Including the Description of Fifteen Novel Species.</title>
        <authorList>
            <person name="Liu Y."/>
        </authorList>
    </citation>
    <scope>NUCLEOTIDE SEQUENCE [LARGE SCALE GENOMIC DNA]</scope>
    <source>
        <strain evidence="3 4">1NDH13</strain>
    </source>
</reference>
<dbReference type="Gene3D" id="1.20.1600.10">
    <property type="entry name" value="Outer membrane efflux proteins (OEP)"/>
    <property type="match status" value="1"/>
</dbReference>
<keyword evidence="4" id="KW-1185">Reference proteome</keyword>
<dbReference type="Proteomes" id="UP000824281">
    <property type="component" value="Chromosome"/>
</dbReference>
<feature type="chain" id="PRO_5044988056" evidence="2">
    <location>
        <begin position="21"/>
        <end position="455"/>
    </location>
</feature>
<dbReference type="Pfam" id="PF02321">
    <property type="entry name" value="OEP"/>
    <property type="match status" value="2"/>
</dbReference>
<evidence type="ECO:0000313" key="3">
    <source>
        <dbReference type="EMBL" id="QZD88729.1"/>
    </source>
</evidence>
<gene>
    <name evidence="3" type="ORF">K3148_07585</name>
</gene>
<name>A0ABX8ZKR6_9SPHN</name>
<dbReference type="SUPFAM" id="SSF56954">
    <property type="entry name" value="Outer membrane efflux proteins (OEP)"/>
    <property type="match status" value="1"/>
</dbReference>
<keyword evidence="2" id="KW-0472">Membrane</keyword>
<accession>A0ABX8ZKR6</accession>
<keyword evidence="2" id="KW-0449">Lipoprotein</keyword>
<dbReference type="Gene3D" id="2.20.200.10">
    <property type="entry name" value="Outer membrane efflux proteins (OEP)"/>
    <property type="match status" value="1"/>
</dbReference>
<keyword evidence="2" id="KW-1134">Transmembrane beta strand</keyword>
<dbReference type="PANTHER" id="PTHR30203:SF33">
    <property type="entry name" value="BLR4455 PROTEIN"/>
    <property type="match status" value="1"/>
</dbReference>
<dbReference type="NCBIfam" id="TIGR01845">
    <property type="entry name" value="outer_NodT"/>
    <property type="match status" value="1"/>
</dbReference>
<dbReference type="InterPro" id="IPR003423">
    <property type="entry name" value="OMP_efflux"/>
</dbReference>
<dbReference type="InterPro" id="IPR010131">
    <property type="entry name" value="MdtP/NodT-like"/>
</dbReference>
<evidence type="ECO:0000256" key="2">
    <source>
        <dbReference type="RuleBase" id="RU362097"/>
    </source>
</evidence>
<comment type="subcellular location">
    <subcellularLocation>
        <location evidence="2">Cell membrane</location>
        <topology evidence="2">Lipid-anchor</topology>
    </subcellularLocation>
</comment>
<protein>
    <submittedName>
        <fullName evidence="3">Efflux transporter outer membrane subunit</fullName>
    </submittedName>
</protein>
<evidence type="ECO:0000313" key="4">
    <source>
        <dbReference type="Proteomes" id="UP000824281"/>
    </source>
</evidence>
<feature type="signal peptide" evidence="2">
    <location>
        <begin position="1"/>
        <end position="20"/>
    </location>
</feature>